<gene>
    <name evidence="1" type="ORF">M0D43_11195</name>
</gene>
<dbReference type="Proteomes" id="UP001058381">
    <property type="component" value="Chromosome"/>
</dbReference>
<proteinExistence type="predicted"/>
<dbReference type="EMBL" id="CP096142">
    <property type="protein sequence ID" value="UXA63604.1"/>
    <property type="molecule type" value="Genomic_DNA"/>
</dbReference>
<dbReference type="InterPro" id="IPR014710">
    <property type="entry name" value="RmlC-like_jellyroll"/>
</dbReference>
<evidence type="ECO:0000313" key="2">
    <source>
        <dbReference type="Proteomes" id="UP001058381"/>
    </source>
</evidence>
<dbReference type="InterPro" id="IPR011051">
    <property type="entry name" value="RmlC_Cupin_sf"/>
</dbReference>
<dbReference type="SUPFAM" id="SSF51182">
    <property type="entry name" value="RmlC-like cupins"/>
    <property type="match status" value="1"/>
</dbReference>
<name>A0A9Q9IVM6_9XANT</name>
<dbReference type="GeneID" id="75151927"/>
<dbReference type="RefSeq" id="WP_260807196.1">
    <property type="nucleotide sequence ID" value="NZ_CP096138.1"/>
</dbReference>
<organism evidence="1 2">
    <name type="scientific">Xanthomonas prunicola</name>
    <dbReference type="NCBI Taxonomy" id="2053930"/>
    <lineage>
        <taxon>Bacteria</taxon>
        <taxon>Pseudomonadati</taxon>
        <taxon>Pseudomonadota</taxon>
        <taxon>Gammaproteobacteria</taxon>
        <taxon>Lysobacterales</taxon>
        <taxon>Lysobacteraceae</taxon>
        <taxon>Xanthomonas</taxon>
    </lineage>
</organism>
<sequence length="40" mass="4072">MRAGNGVWHDGVPVGQASAKGSQLWVALPAAEENAPAQSL</sequence>
<dbReference type="Gene3D" id="2.60.120.10">
    <property type="entry name" value="Jelly Rolls"/>
    <property type="match status" value="1"/>
</dbReference>
<evidence type="ECO:0000313" key="1">
    <source>
        <dbReference type="EMBL" id="UXA63604.1"/>
    </source>
</evidence>
<reference evidence="1" key="1">
    <citation type="submission" date="2022-04" db="EMBL/GenBank/DDBJ databases">
        <title>Xanthomonas prunicola pv. tritici, a pathogen causing a previously unreported foliar disease of wheat.</title>
        <authorList>
            <person name="Clavijo F."/>
            <person name="Curland R.D."/>
            <person name="Dill-Macky R."/>
            <person name="Pereyra S."/>
            <person name="Roman-Reyna V."/>
            <person name="Siri M.I."/>
        </authorList>
    </citation>
    <scope>NUCLEOTIDE SEQUENCE</scope>
    <source>
        <strain evidence="1">CIX249</strain>
    </source>
</reference>
<protein>
    <submittedName>
        <fullName evidence="1">Uncharacterized protein</fullName>
    </submittedName>
</protein>
<dbReference type="AlphaFoldDB" id="A0A9Q9IVM6"/>
<accession>A0A9Q9IVM6</accession>